<keyword evidence="2" id="KW-0808">Transferase</keyword>
<dbReference type="Proteomes" id="UP000295735">
    <property type="component" value="Unassembled WGS sequence"/>
</dbReference>
<keyword evidence="5" id="KW-0460">Magnesium</keyword>
<keyword evidence="3" id="KW-0548">Nucleotidyltransferase</keyword>
<dbReference type="PROSITE" id="PS50878">
    <property type="entry name" value="RT_POL"/>
    <property type="match status" value="1"/>
</dbReference>
<dbReference type="InterPro" id="IPR053543">
    <property type="entry name" value="Bacterial_RT"/>
</dbReference>
<comment type="caution">
    <text evidence="11">The sequence shown here is derived from an EMBL/GenBank/DDBJ whole genome shotgun (WGS) entry which is preliminary data.</text>
</comment>
<keyword evidence="12" id="KW-1185">Reference proteome</keyword>
<dbReference type="EC" id="2.7.7.49" evidence="1"/>
<feature type="domain" description="Reverse transcriptase" evidence="10">
    <location>
        <begin position="1"/>
        <end position="246"/>
    </location>
</feature>
<dbReference type="RefSeq" id="WP_149459791.1">
    <property type="nucleotide sequence ID" value="NZ_SCWC02000010.1"/>
</dbReference>
<evidence type="ECO:0000256" key="2">
    <source>
        <dbReference type="ARBA" id="ARBA00022679"/>
    </source>
</evidence>
<evidence type="ECO:0000256" key="9">
    <source>
        <dbReference type="ARBA" id="ARBA00048173"/>
    </source>
</evidence>
<evidence type="ECO:0000256" key="8">
    <source>
        <dbReference type="ARBA" id="ARBA00034120"/>
    </source>
</evidence>
<dbReference type="InterPro" id="IPR000123">
    <property type="entry name" value="Reverse_transcriptase_msDNA"/>
</dbReference>
<gene>
    <name evidence="11" type="ORF">ERX35_010170</name>
</gene>
<evidence type="ECO:0000256" key="1">
    <source>
        <dbReference type="ARBA" id="ARBA00012493"/>
    </source>
</evidence>
<proteinExistence type="inferred from homology"/>
<name>A0ABQ6R6G5_9STAP</name>
<keyword evidence="4" id="KW-0479">Metal-binding</keyword>
<keyword evidence="7" id="KW-0051">Antiviral defense</keyword>
<evidence type="ECO:0000313" key="12">
    <source>
        <dbReference type="Proteomes" id="UP000295735"/>
    </source>
</evidence>
<evidence type="ECO:0000256" key="5">
    <source>
        <dbReference type="ARBA" id="ARBA00022842"/>
    </source>
</evidence>
<organism evidence="11 12">
    <name type="scientific">Macrococcus equipercicus</name>
    <dbReference type="NCBI Taxonomy" id="69967"/>
    <lineage>
        <taxon>Bacteria</taxon>
        <taxon>Bacillati</taxon>
        <taxon>Bacillota</taxon>
        <taxon>Bacilli</taxon>
        <taxon>Bacillales</taxon>
        <taxon>Staphylococcaceae</taxon>
        <taxon>Macrococcus</taxon>
    </lineage>
</organism>
<dbReference type="InterPro" id="IPR051083">
    <property type="entry name" value="GrpII_Intron_Splice-Mob/Def"/>
</dbReference>
<accession>A0ABQ6R6G5</accession>
<evidence type="ECO:0000256" key="4">
    <source>
        <dbReference type="ARBA" id="ARBA00022723"/>
    </source>
</evidence>
<dbReference type="InterPro" id="IPR043502">
    <property type="entry name" value="DNA/RNA_pol_sf"/>
</dbReference>
<sequence length="575" mass="68061">MENLSLINTKRTLAFHLSIPYKSFVYLLYHLDHPYSTFEILKKNGESRVINSPHPKLKRLQYKIKDLLETQYNLMMKDRVSHNVSHGFIKERSIFTNAKIHRNKKIVFNIDIKDFFKSIHFGRVRGFLIKNKYFLLNDEVATTISKLICYEGSLPQGAPTSPIMSNLILNIFDMKVLDICQKYSVDYTRYADDLTFSSNSRKFYQSFGDFYYEIEQLINKNGFKLNGSKYRVQLNNSRQEVTGLVVNNRLNIKRDYYKATRSLVHKFLLDQSPIINEQVLNANQIEGRLSFIHSIEIYNKKIEYNKERQEKSYRKDFTTYLHDSVLNAKEREYQKFLFYNLFYKPNNIVVFPEGKTDIYYIKAALKKYYKEYPELVEFKDNKYHYKINFIKRNKRLYYFFDLAIDGADTMSKILNYYSSKPGGKHNKNPINYFQYFNERLDIQPSKPVVLLFDNEGKDKPLHKFINTAKKQLDIDSDMLKSKLNTCDPSPVNLIGNLYILTINKLEADKEYEIEDMIKEYTDNLVINGRKYLNKGEGNSISKIVLAQNVLENYETINLENIKPLLNKLKILKNLY</sequence>
<evidence type="ECO:0000313" key="11">
    <source>
        <dbReference type="EMBL" id="KAA1036887.1"/>
    </source>
</evidence>
<evidence type="ECO:0000256" key="6">
    <source>
        <dbReference type="ARBA" id="ARBA00022918"/>
    </source>
</evidence>
<dbReference type="CDD" id="cd03487">
    <property type="entry name" value="RT_Bac_retron_II"/>
    <property type="match status" value="1"/>
</dbReference>
<dbReference type="EMBL" id="SCWC02000010">
    <property type="protein sequence ID" value="KAA1036887.1"/>
    <property type="molecule type" value="Genomic_DNA"/>
</dbReference>
<dbReference type="PRINTS" id="PR00866">
    <property type="entry name" value="RNADNAPOLMS"/>
</dbReference>
<dbReference type="PANTHER" id="PTHR34047:SF7">
    <property type="entry name" value="RNA-DIRECTED DNA POLYMERASE"/>
    <property type="match status" value="1"/>
</dbReference>
<keyword evidence="6 11" id="KW-0695">RNA-directed DNA polymerase</keyword>
<comment type="catalytic activity">
    <reaction evidence="9">
        <text>DNA(n) + a 2'-deoxyribonucleoside 5'-triphosphate = DNA(n+1) + diphosphate</text>
        <dbReference type="Rhea" id="RHEA:22508"/>
        <dbReference type="Rhea" id="RHEA-COMP:17339"/>
        <dbReference type="Rhea" id="RHEA-COMP:17340"/>
        <dbReference type="ChEBI" id="CHEBI:33019"/>
        <dbReference type="ChEBI" id="CHEBI:61560"/>
        <dbReference type="ChEBI" id="CHEBI:173112"/>
        <dbReference type="EC" id="2.7.7.49"/>
    </reaction>
</comment>
<dbReference type="GO" id="GO:0003964">
    <property type="term" value="F:RNA-directed DNA polymerase activity"/>
    <property type="evidence" value="ECO:0007669"/>
    <property type="project" value="UniProtKB-KW"/>
</dbReference>
<evidence type="ECO:0000259" key="10">
    <source>
        <dbReference type="PROSITE" id="PS50878"/>
    </source>
</evidence>
<dbReference type="NCBIfam" id="NF038237">
    <property type="entry name" value="retron_Ec67_fus"/>
    <property type="match status" value="1"/>
</dbReference>
<reference evidence="11 12" key="1">
    <citation type="submission" date="2019-09" db="EMBL/GenBank/DDBJ databases">
        <authorList>
            <person name="Mazhar S."/>
            <person name="Altermann E."/>
            <person name="Hill C."/>
            <person name="Mcauliffe O."/>
        </authorList>
    </citation>
    <scope>NUCLEOTIDE SEQUENCE [LARGE SCALE GENOMIC DNA]</scope>
    <source>
        <strain evidence="11 12">ATCC 51831</strain>
    </source>
</reference>
<dbReference type="Pfam" id="PF00078">
    <property type="entry name" value="RVT_1"/>
    <property type="match status" value="1"/>
</dbReference>
<evidence type="ECO:0000256" key="3">
    <source>
        <dbReference type="ARBA" id="ARBA00022695"/>
    </source>
</evidence>
<dbReference type="SUPFAM" id="SSF56672">
    <property type="entry name" value="DNA/RNA polymerases"/>
    <property type="match status" value="1"/>
</dbReference>
<dbReference type="InterPro" id="IPR000477">
    <property type="entry name" value="RT_dom"/>
</dbReference>
<comment type="similarity">
    <text evidence="8">Belongs to the bacterial reverse transcriptase family.</text>
</comment>
<evidence type="ECO:0000256" key="7">
    <source>
        <dbReference type="ARBA" id="ARBA00023118"/>
    </source>
</evidence>
<dbReference type="PANTHER" id="PTHR34047">
    <property type="entry name" value="NUCLEAR INTRON MATURASE 1, MITOCHONDRIAL-RELATED"/>
    <property type="match status" value="1"/>
</dbReference>
<protein>
    <recommendedName>
        <fullName evidence="1">RNA-directed DNA polymerase</fullName>
        <ecNumber evidence="1">2.7.7.49</ecNumber>
    </recommendedName>
</protein>